<dbReference type="RefSeq" id="WP_048319536.1">
    <property type="nucleotide sequence ID" value="NZ_CP015220.1"/>
</dbReference>
<comment type="similarity">
    <text evidence="2">Belongs to the bacterial solute-binding protein SsuA/TauA family.</text>
</comment>
<evidence type="ECO:0000256" key="4">
    <source>
        <dbReference type="SAM" id="SignalP"/>
    </source>
</evidence>
<dbReference type="AlphaFoldDB" id="A0A143QP78"/>
<dbReference type="PATRIC" id="fig|1653479.3.peg.2952"/>
<dbReference type="Proteomes" id="UP000076038">
    <property type="component" value="Chromosome"/>
</dbReference>
<feature type="domain" description="SsuA/THI5-like" evidence="5">
    <location>
        <begin position="50"/>
        <end position="254"/>
    </location>
</feature>
<dbReference type="PANTHER" id="PTHR30024">
    <property type="entry name" value="ALIPHATIC SULFONATES-BINDING PROTEIN-RELATED"/>
    <property type="match status" value="1"/>
</dbReference>
<comment type="subcellular location">
    <subcellularLocation>
        <location evidence="1">Periplasm</location>
    </subcellularLocation>
</comment>
<reference evidence="6 7" key="1">
    <citation type="journal article" date="2016" name="Genome Announc.">
        <title>Complete Genome and Plasmid Sequences for Rhodococcus fascians D188 and Draft Sequences for Rhodococcus Isolates PBTS 1 and PBTS 2.</title>
        <authorList>
            <person name="Stamler R.A."/>
            <person name="Vereecke D."/>
            <person name="Zhang Y."/>
            <person name="Schilkey F."/>
            <person name="Devitt N."/>
            <person name="Randall J.J."/>
        </authorList>
    </citation>
    <scope>NUCLEOTIDE SEQUENCE [LARGE SCALE GENOMIC DNA]</scope>
    <source>
        <strain evidence="6 7">PBTS2</strain>
    </source>
</reference>
<feature type="signal peptide" evidence="4">
    <location>
        <begin position="1"/>
        <end position="25"/>
    </location>
</feature>
<dbReference type="GO" id="GO:0042597">
    <property type="term" value="C:periplasmic space"/>
    <property type="evidence" value="ECO:0007669"/>
    <property type="project" value="UniProtKB-SubCell"/>
</dbReference>
<dbReference type="KEGG" id="rhs:A3Q41_02916"/>
<feature type="chain" id="PRO_5041043961" evidence="4">
    <location>
        <begin position="26"/>
        <end position="324"/>
    </location>
</feature>
<proteinExistence type="inferred from homology"/>
<name>A0A143QP78_RHOFA</name>
<evidence type="ECO:0000313" key="6">
    <source>
        <dbReference type="EMBL" id="AMY24207.1"/>
    </source>
</evidence>
<keyword evidence="7" id="KW-1185">Reference proteome</keyword>
<dbReference type="SUPFAM" id="SSF53850">
    <property type="entry name" value="Periplasmic binding protein-like II"/>
    <property type="match status" value="1"/>
</dbReference>
<dbReference type="EMBL" id="CP015220">
    <property type="protein sequence ID" value="AMY24207.1"/>
    <property type="molecule type" value="Genomic_DNA"/>
</dbReference>
<gene>
    <name evidence="6" type="primary">ssuA_2</name>
    <name evidence="6" type="ORF">A3Q41_02916</name>
</gene>
<evidence type="ECO:0000256" key="3">
    <source>
        <dbReference type="ARBA" id="ARBA00022729"/>
    </source>
</evidence>
<evidence type="ECO:0000256" key="1">
    <source>
        <dbReference type="ARBA" id="ARBA00004418"/>
    </source>
</evidence>
<evidence type="ECO:0000259" key="5">
    <source>
        <dbReference type="Pfam" id="PF09084"/>
    </source>
</evidence>
<evidence type="ECO:0000313" key="7">
    <source>
        <dbReference type="Proteomes" id="UP000076038"/>
    </source>
</evidence>
<dbReference type="PANTHER" id="PTHR30024:SF47">
    <property type="entry name" value="TAURINE-BINDING PERIPLASMIC PROTEIN"/>
    <property type="match status" value="1"/>
</dbReference>
<protein>
    <submittedName>
        <fullName evidence="6">Putative aliphatic sulfonates-binding protein</fullName>
    </submittedName>
</protein>
<dbReference type="PROSITE" id="PS51257">
    <property type="entry name" value="PROKAR_LIPOPROTEIN"/>
    <property type="match status" value="1"/>
</dbReference>
<dbReference type="Pfam" id="PF09084">
    <property type="entry name" value="NMT1"/>
    <property type="match status" value="1"/>
</dbReference>
<dbReference type="InterPro" id="IPR015168">
    <property type="entry name" value="SsuA/THI5"/>
</dbReference>
<keyword evidence="3 4" id="KW-0732">Signal</keyword>
<sequence length="324" mass="33362">MLLKRTFPTAGRALAVVVASVVVLAAGCSRPATEAAATADLVRISVGVDPSYAPIFLADSEGMFEAAGLDVEVIQTEGGAAGAQNVVAGTSELSGNADSTALTVMAANPSLRALGVFQDSDRYFQVVLRDGVAPADIKTMGVFPGIGLYFTDLYLRSLGIDPAAVTLVTTSPPEQPALLARGDIDGFISFDPWVGQAEDAGSTVVATTGDFGAKYSQWIIASEGWLAANEELAGKVFSVIAEASAIVNTDPARAARAVSSEIQMDAAEAQDRVSQIDFGGRDFTEADVQQAGSLVDFFTAQGKLAGPVDPSAVLLSGWVSQHAG</sequence>
<reference evidence="7" key="2">
    <citation type="submission" date="2016-04" db="EMBL/GenBank/DDBJ databases">
        <title>Complete Genome and Plasmid Sequences for Rhodococcus fascians D188 and Draft Sequences for Rhodococcus spp. Isolates PBTS 1 and PBTS 2.</title>
        <authorList>
            <person name="Stamer R."/>
            <person name="Vereecke D."/>
            <person name="Zhang Y."/>
            <person name="Schilkey F."/>
            <person name="Devitt N."/>
            <person name="Randall J."/>
        </authorList>
    </citation>
    <scope>NUCLEOTIDE SEQUENCE [LARGE SCALE GENOMIC DNA]</scope>
    <source>
        <strain evidence="7">PBTS2</strain>
    </source>
</reference>
<dbReference type="OrthoDB" id="286202at2"/>
<dbReference type="Gene3D" id="3.40.190.10">
    <property type="entry name" value="Periplasmic binding protein-like II"/>
    <property type="match status" value="2"/>
</dbReference>
<evidence type="ECO:0000256" key="2">
    <source>
        <dbReference type="ARBA" id="ARBA00010742"/>
    </source>
</evidence>
<dbReference type="GO" id="GO:0042918">
    <property type="term" value="P:alkanesulfonate transmembrane transport"/>
    <property type="evidence" value="ECO:0007669"/>
    <property type="project" value="TreeGrafter"/>
</dbReference>
<accession>A0A143QP78</accession>
<organism evidence="6 7">
    <name type="scientific">Rhodococcoides fascians</name>
    <name type="common">Rhodococcus fascians</name>
    <dbReference type="NCBI Taxonomy" id="1828"/>
    <lineage>
        <taxon>Bacteria</taxon>
        <taxon>Bacillati</taxon>
        <taxon>Actinomycetota</taxon>
        <taxon>Actinomycetes</taxon>
        <taxon>Mycobacteriales</taxon>
        <taxon>Nocardiaceae</taxon>
        <taxon>Rhodococcoides</taxon>
    </lineage>
</organism>